<name>A0A8S9Z712_9TREM</name>
<protein>
    <recommendedName>
        <fullName evidence="2">Cyclic nucleotide-binding domain-containing protein</fullName>
    </recommendedName>
</protein>
<dbReference type="CDD" id="cd00038">
    <property type="entry name" value="CAP_ED"/>
    <property type="match status" value="1"/>
</dbReference>
<dbReference type="Gene3D" id="2.60.120.10">
    <property type="entry name" value="Jelly Rolls"/>
    <property type="match status" value="1"/>
</dbReference>
<dbReference type="InterPro" id="IPR000595">
    <property type="entry name" value="cNMP-bd_dom"/>
</dbReference>
<reference evidence="3" key="1">
    <citation type="submission" date="2019-07" db="EMBL/GenBank/DDBJ databases">
        <title>Annotation for the trematode Paragonimus miyazaki's.</title>
        <authorList>
            <person name="Choi Y.-J."/>
        </authorList>
    </citation>
    <scope>NUCLEOTIDE SEQUENCE</scope>
    <source>
        <strain evidence="3">Japan</strain>
    </source>
</reference>
<keyword evidence="1" id="KW-0813">Transport</keyword>
<dbReference type="PANTHER" id="PTHR45638:SF7">
    <property type="entry name" value="CYCLIC NUCLEOTIDE-GATED ION CHANNEL-LIKE, ISOFORM E"/>
    <property type="match status" value="1"/>
</dbReference>
<dbReference type="AlphaFoldDB" id="A0A8S9Z712"/>
<evidence type="ECO:0000259" key="2">
    <source>
        <dbReference type="PROSITE" id="PS50042"/>
    </source>
</evidence>
<evidence type="ECO:0000313" key="4">
    <source>
        <dbReference type="Proteomes" id="UP000822476"/>
    </source>
</evidence>
<keyword evidence="1" id="KW-0406">Ion transport</keyword>
<keyword evidence="1" id="KW-1071">Ligand-gated ion channel</keyword>
<evidence type="ECO:0000256" key="1">
    <source>
        <dbReference type="ARBA" id="ARBA00023286"/>
    </source>
</evidence>
<gene>
    <name evidence="3" type="ORF">EG68_01654</name>
</gene>
<dbReference type="GO" id="GO:0044877">
    <property type="term" value="F:protein-containing complex binding"/>
    <property type="evidence" value="ECO:0007669"/>
    <property type="project" value="TreeGrafter"/>
</dbReference>
<keyword evidence="4" id="KW-1185">Reference proteome</keyword>
<dbReference type="SUPFAM" id="SSF51206">
    <property type="entry name" value="cAMP-binding domain-like"/>
    <property type="match status" value="1"/>
</dbReference>
<keyword evidence="1" id="KW-0407">Ion channel</keyword>
<comment type="caution">
    <text evidence="3">The sequence shown here is derived from an EMBL/GenBank/DDBJ whole genome shotgun (WGS) entry which is preliminary data.</text>
</comment>
<dbReference type="Proteomes" id="UP000822476">
    <property type="component" value="Unassembled WGS sequence"/>
</dbReference>
<proteinExistence type="predicted"/>
<dbReference type="InterPro" id="IPR018490">
    <property type="entry name" value="cNMP-bd_dom_sf"/>
</dbReference>
<dbReference type="OrthoDB" id="421226at2759"/>
<dbReference type="InterPro" id="IPR050866">
    <property type="entry name" value="CNG_cation_channel"/>
</dbReference>
<dbReference type="PROSITE" id="PS50042">
    <property type="entry name" value="CNMP_BINDING_3"/>
    <property type="match status" value="1"/>
</dbReference>
<feature type="domain" description="Cyclic nucleotide-binding" evidence="2">
    <location>
        <begin position="104"/>
        <end position="153"/>
    </location>
</feature>
<accession>A0A8S9Z712</accession>
<dbReference type="Gene3D" id="1.10.287.630">
    <property type="entry name" value="Helix hairpin bin"/>
    <property type="match status" value="1"/>
</dbReference>
<organism evidence="3 4">
    <name type="scientific">Paragonimus skrjabini miyazakii</name>
    <dbReference type="NCBI Taxonomy" id="59628"/>
    <lineage>
        <taxon>Eukaryota</taxon>
        <taxon>Metazoa</taxon>
        <taxon>Spiralia</taxon>
        <taxon>Lophotrochozoa</taxon>
        <taxon>Platyhelminthes</taxon>
        <taxon>Trematoda</taxon>
        <taxon>Digenea</taxon>
        <taxon>Plagiorchiida</taxon>
        <taxon>Troglotremata</taxon>
        <taxon>Troglotrematidae</taxon>
        <taxon>Paragonimus</taxon>
    </lineage>
</organism>
<dbReference type="InterPro" id="IPR014710">
    <property type="entry name" value="RmlC-like_jellyroll"/>
</dbReference>
<dbReference type="EMBL" id="JTDE01000454">
    <property type="protein sequence ID" value="KAF7261203.1"/>
    <property type="molecule type" value="Genomic_DNA"/>
</dbReference>
<dbReference type="GO" id="GO:0005221">
    <property type="term" value="F:intracellularly cyclic nucleotide-activated monoatomic cation channel activity"/>
    <property type="evidence" value="ECO:0007669"/>
    <property type="project" value="InterPro"/>
</dbReference>
<dbReference type="PANTHER" id="PTHR45638">
    <property type="entry name" value="CYCLIC NUCLEOTIDE-GATED CATION CHANNEL SUBUNIT A"/>
    <property type="match status" value="1"/>
</dbReference>
<evidence type="ECO:0000313" key="3">
    <source>
        <dbReference type="EMBL" id="KAF7261203.1"/>
    </source>
</evidence>
<sequence length="153" mass="17403">MLAVEVLTVGTPNSLLSALEVQRAVDPFVVKSLYFAKIDVKSHMRTHSTKPDLQKRILRWHNYASQKRKGSSVVETNTLENLPNRLKVELALNVNMETLKKVVIFKDCRPEFLHDMVLKMRSSIVTPGDYICRKDEIARDLFLVPDGVLEVVG</sequence>